<evidence type="ECO:0000259" key="3">
    <source>
        <dbReference type="SMART" id="SM00562"/>
    </source>
</evidence>
<dbReference type="InterPro" id="IPR034907">
    <property type="entry name" value="NDK-like_dom"/>
</dbReference>
<evidence type="ECO:0000256" key="1">
    <source>
        <dbReference type="ARBA" id="ARBA00008142"/>
    </source>
</evidence>
<dbReference type="Gene3D" id="3.30.70.141">
    <property type="entry name" value="Nucleoside diphosphate kinase-like domain"/>
    <property type="match status" value="1"/>
</dbReference>
<organism evidence="4 5">
    <name type="scientific">Rhynchophorus ferrugineus</name>
    <name type="common">Red palm weevil</name>
    <name type="synonym">Curculio ferrugineus</name>
    <dbReference type="NCBI Taxonomy" id="354439"/>
    <lineage>
        <taxon>Eukaryota</taxon>
        <taxon>Metazoa</taxon>
        <taxon>Ecdysozoa</taxon>
        <taxon>Arthropoda</taxon>
        <taxon>Hexapoda</taxon>
        <taxon>Insecta</taxon>
        <taxon>Pterygota</taxon>
        <taxon>Neoptera</taxon>
        <taxon>Endopterygota</taxon>
        <taxon>Coleoptera</taxon>
        <taxon>Polyphaga</taxon>
        <taxon>Cucujiformia</taxon>
        <taxon>Curculionidae</taxon>
        <taxon>Dryophthorinae</taxon>
        <taxon>Rhynchophorus</taxon>
    </lineage>
</organism>
<dbReference type="GO" id="GO:0005929">
    <property type="term" value="C:cilium"/>
    <property type="evidence" value="ECO:0007669"/>
    <property type="project" value="TreeGrafter"/>
</dbReference>
<dbReference type="AlphaFoldDB" id="A0A834IZ10"/>
<dbReference type="SUPFAM" id="SSF54919">
    <property type="entry name" value="Nucleoside diphosphate kinase, NDK"/>
    <property type="match status" value="1"/>
</dbReference>
<evidence type="ECO:0000313" key="4">
    <source>
        <dbReference type="EMBL" id="KAF7282957.1"/>
    </source>
</evidence>
<evidence type="ECO:0000313" key="5">
    <source>
        <dbReference type="Proteomes" id="UP000625711"/>
    </source>
</evidence>
<dbReference type="OrthoDB" id="1729737at2759"/>
<dbReference type="PROSITE" id="PS51374">
    <property type="entry name" value="NDPK_LIKE"/>
    <property type="match status" value="1"/>
</dbReference>
<keyword evidence="5" id="KW-1185">Reference proteome</keyword>
<dbReference type="EMBL" id="JAACXV010000148">
    <property type="protein sequence ID" value="KAF7282957.1"/>
    <property type="molecule type" value="Genomic_DNA"/>
</dbReference>
<protein>
    <recommendedName>
        <fullName evidence="3">Nucleoside diphosphate kinase-like domain-containing protein</fullName>
    </recommendedName>
</protein>
<reference evidence="4" key="1">
    <citation type="submission" date="2020-08" db="EMBL/GenBank/DDBJ databases">
        <title>Genome sequencing and assembly of the red palm weevil Rhynchophorus ferrugineus.</title>
        <authorList>
            <person name="Dias G.B."/>
            <person name="Bergman C.M."/>
            <person name="Manee M."/>
        </authorList>
    </citation>
    <scope>NUCLEOTIDE SEQUENCE</scope>
    <source>
        <strain evidence="4">AA-2017</strain>
        <tissue evidence="4">Whole larva</tissue>
    </source>
</reference>
<proteinExistence type="inferred from homology"/>
<accession>A0A834IZ10</accession>
<dbReference type="Pfam" id="PF00334">
    <property type="entry name" value="NDK"/>
    <property type="match status" value="1"/>
</dbReference>
<dbReference type="CDD" id="cd22970">
    <property type="entry name" value="DD_NDKH5-like"/>
    <property type="match status" value="1"/>
</dbReference>
<dbReference type="GO" id="GO:0003341">
    <property type="term" value="P:cilium movement"/>
    <property type="evidence" value="ECO:0007669"/>
    <property type="project" value="TreeGrafter"/>
</dbReference>
<dbReference type="Proteomes" id="UP000625711">
    <property type="component" value="Unassembled WGS sequence"/>
</dbReference>
<dbReference type="InterPro" id="IPR036850">
    <property type="entry name" value="NDK-like_dom_sf"/>
</dbReference>
<comment type="caution">
    <text evidence="4">The sequence shown here is derived from an EMBL/GenBank/DDBJ whole genome shotgun (WGS) entry which is preliminary data.</text>
</comment>
<name>A0A834IZ10_RHYFE</name>
<dbReference type="PANTHER" id="PTHR46161:SF1">
    <property type="entry name" value="NUCLEOSIDE DIPHOSPHATE KINASE HOMOLOG 5"/>
    <property type="match status" value="1"/>
</dbReference>
<evidence type="ECO:0000256" key="2">
    <source>
        <dbReference type="PROSITE-ProRule" id="PRU00706"/>
    </source>
</evidence>
<dbReference type="Pfam" id="PF05186">
    <property type="entry name" value="Dpy-30"/>
    <property type="match status" value="1"/>
</dbReference>
<comment type="caution">
    <text evidence="2">Lacks conserved residue(s) required for the propagation of feature annotation.</text>
</comment>
<dbReference type="GO" id="GO:1902176">
    <property type="term" value="P:negative regulation of oxidative stress-induced intrinsic apoptotic signaling pathway"/>
    <property type="evidence" value="ECO:0007669"/>
    <property type="project" value="TreeGrafter"/>
</dbReference>
<dbReference type="Gene3D" id="1.20.890.10">
    <property type="entry name" value="cAMP-dependent protein kinase regulatory subunit, dimerization-anchoring domain"/>
    <property type="match status" value="1"/>
</dbReference>
<dbReference type="PANTHER" id="PTHR46161">
    <property type="entry name" value="NUCLEOSIDE DIPHOSPHATE KINASE"/>
    <property type="match status" value="1"/>
</dbReference>
<dbReference type="InterPro" id="IPR007858">
    <property type="entry name" value="Dpy-30_motif"/>
</dbReference>
<feature type="domain" description="Nucleoside diphosphate kinase-like" evidence="3">
    <location>
        <begin position="103"/>
        <end position="242"/>
    </location>
</feature>
<comment type="similarity">
    <text evidence="1 2">Belongs to the NDK family.</text>
</comment>
<sequence>MDIYVNSKDDVALLTESSLNSSRYNSHQNTARTSGVNSSRISDFPDTIHYISPASTTARTEHEGDFDYQRFYVSPLVDDQELCKPRTSVSSSSTSISCEENVLQRTIAIIKPEAMEFKDVVLRAIDKGGLKIINKRTLHLTPEQVSEIYEKYYGTPAFPYMVISMSSSPILILSLQAINAVEKWKSMIGPMGTLREEWFFPYSVRTRFGIYGDIPNMLHASENANTAKRENRYIFPKDILEPIPSNAEKVKDYFGTFLKSTLLIGLVEIVRTKPLDPVISLAEWLLRHNPYQPKWPDRMLFIPT</sequence>
<gene>
    <name evidence="4" type="ORF">GWI33_001640</name>
</gene>
<dbReference type="SMART" id="SM00562">
    <property type="entry name" value="NDK"/>
    <property type="match status" value="1"/>
</dbReference>